<feature type="region of interest" description="Disordered" evidence="1">
    <location>
        <begin position="113"/>
        <end position="137"/>
    </location>
</feature>
<organism evidence="2">
    <name type="scientific">Corethron hystrix</name>
    <dbReference type="NCBI Taxonomy" id="216773"/>
    <lineage>
        <taxon>Eukaryota</taxon>
        <taxon>Sar</taxon>
        <taxon>Stramenopiles</taxon>
        <taxon>Ochrophyta</taxon>
        <taxon>Bacillariophyta</taxon>
        <taxon>Coscinodiscophyceae</taxon>
        <taxon>Corethrophycidae</taxon>
        <taxon>Corethrales</taxon>
        <taxon>Corethraceae</taxon>
        <taxon>Corethron</taxon>
    </lineage>
</organism>
<dbReference type="EMBL" id="HBFR01022324">
    <property type="protein sequence ID" value="CAD8888828.1"/>
    <property type="molecule type" value="Transcribed_RNA"/>
</dbReference>
<dbReference type="Gene3D" id="3.60.90.10">
    <property type="entry name" value="S-adenosylmethionine decarboxylase"/>
    <property type="match status" value="1"/>
</dbReference>
<protein>
    <submittedName>
        <fullName evidence="2">Uncharacterized protein</fullName>
    </submittedName>
</protein>
<evidence type="ECO:0000256" key="1">
    <source>
        <dbReference type="SAM" id="MobiDB-lite"/>
    </source>
</evidence>
<name>A0A7S1BKL3_9STRA</name>
<evidence type="ECO:0000313" key="2">
    <source>
        <dbReference type="EMBL" id="CAD8888828.1"/>
    </source>
</evidence>
<feature type="compositionally biased region" description="Basic and acidic residues" evidence="1">
    <location>
        <begin position="115"/>
        <end position="137"/>
    </location>
</feature>
<sequence>MSETVTHDLTVWEMMSQLVAPEGILVKNEIYHETMSNLFDRTMLIYYEHVPIVKSWALSIGSNRMDLLQPNITSMKKWDKIKTVWDGFNPTPKDFDDHFKYVHDYQINNAQDTGKCLDAKQPPTREDDKRKKEMQKDKDEALAGILLILEAEKTSESIEVETISLAMKEVGLTPISTISHVLQDGKSLAIIFLREGLVTARTWPEENYCAFDVQLWSAFSKIESIKSGLSKVTGSKQEHVSSYRIITGGVASTEMLSEDKKKIGPRNESSRECNTPVIKDGDIDGQIIEAVMEEIMEMIQEESGAVAVLCGSRDEPCLSNNILLKKRSSLKSVPLWTCPHMLSTVDLKYEKSYKTQMFKCEMELLYQLRDAVSQNGKFLAFVLDSSSNLNMGILAHRILANPKNKPLLLTDRFTFIVPIKNDVDKYTNKSIPQMDMDSKVLNWRHSFLEWRRRELVDYQFLFRAEVTLQGTNGLFSLGILSGQDPHFFSRLVNVTKTIELQTGLITEIQKIEGGIEEFSAYQEEKWYTEDDFASDRKAGEAQFAAQRPLAEQRLYQFNVLSGEITSFVLRAFVSEILAKHTSLKVHVLEDIGIGYILGALSSEGSIVLVWDGMKHIDLNIFGYETETSSQLEGKFEKYALTYDVKLEMMAYDEFPRGVERVVNIRQDLEVWRNLSNEL</sequence>
<accession>A0A7S1BKL3</accession>
<gene>
    <name evidence="2" type="ORF">CHYS00102_LOCUS16028</name>
</gene>
<dbReference type="AlphaFoldDB" id="A0A7S1BKL3"/>
<reference evidence="2" key="1">
    <citation type="submission" date="2021-01" db="EMBL/GenBank/DDBJ databases">
        <authorList>
            <person name="Corre E."/>
            <person name="Pelletier E."/>
            <person name="Niang G."/>
            <person name="Scheremetjew M."/>
            <person name="Finn R."/>
            <person name="Kale V."/>
            <person name="Holt S."/>
            <person name="Cochrane G."/>
            <person name="Meng A."/>
            <person name="Brown T."/>
            <person name="Cohen L."/>
        </authorList>
    </citation>
    <scope>NUCLEOTIDE SEQUENCE</scope>
    <source>
        <strain evidence="2">308</strain>
    </source>
</reference>
<proteinExistence type="predicted"/>